<keyword evidence="5" id="KW-0805">Transcription regulation</keyword>
<feature type="region of interest" description="Disordered" evidence="8">
    <location>
        <begin position="1"/>
        <end position="27"/>
    </location>
</feature>
<keyword evidence="1" id="KW-0479">Metal-binding</keyword>
<evidence type="ECO:0000256" key="6">
    <source>
        <dbReference type="ARBA" id="ARBA00023163"/>
    </source>
</evidence>
<evidence type="ECO:0000256" key="4">
    <source>
        <dbReference type="ARBA" id="ARBA00022833"/>
    </source>
</evidence>
<dbReference type="Proteomes" id="UP000504608">
    <property type="component" value="Unplaced"/>
</dbReference>
<dbReference type="InterPro" id="IPR013087">
    <property type="entry name" value="Znf_C2H2_type"/>
</dbReference>
<evidence type="ECO:0000256" key="5">
    <source>
        <dbReference type="ARBA" id="ARBA00023015"/>
    </source>
</evidence>
<dbReference type="PROSITE" id="PS50157">
    <property type="entry name" value="ZINC_FINGER_C2H2_2"/>
    <property type="match status" value="2"/>
</dbReference>
<evidence type="ECO:0000256" key="2">
    <source>
        <dbReference type="ARBA" id="ARBA00022737"/>
    </source>
</evidence>
<feature type="region of interest" description="Disordered" evidence="8">
    <location>
        <begin position="121"/>
        <end position="148"/>
    </location>
</feature>
<dbReference type="GO" id="GO:0008270">
    <property type="term" value="F:zinc ion binding"/>
    <property type="evidence" value="ECO:0007669"/>
    <property type="project" value="UniProtKB-KW"/>
</dbReference>
<reference evidence="11" key="1">
    <citation type="submission" date="2025-08" db="UniProtKB">
        <authorList>
            <consortium name="RefSeq"/>
        </authorList>
    </citation>
    <scope>IDENTIFICATION</scope>
    <source>
        <tissue evidence="11">Young leaves</tissue>
    </source>
</reference>
<evidence type="ECO:0000313" key="11">
    <source>
        <dbReference type="RefSeq" id="XP_022988946.1"/>
    </source>
</evidence>
<protein>
    <submittedName>
        <fullName evidence="11">Zinc finger protein ZAT10-like</fullName>
    </submittedName>
</protein>
<dbReference type="InterPro" id="IPR036236">
    <property type="entry name" value="Znf_C2H2_sf"/>
</dbReference>
<feature type="compositionally biased region" description="Low complexity" evidence="8">
    <location>
        <begin position="83"/>
        <end position="98"/>
    </location>
</feature>
<evidence type="ECO:0000256" key="8">
    <source>
        <dbReference type="SAM" id="MobiDB-lite"/>
    </source>
</evidence>
<feature type="region of interest" description="Disordered" evidence="8">
    <location>
        <begin position="69"/>
        <end position="98"/>
    </location>
</feature>
<dbReference type="PANTHER" id="PTHR45988:SF1">
    <property type="entry name" value="ZINC FINGER PROTEIN AZF2"/>
    <property type="match status" value="1"/>
</dbReference>
<dbReference type="GeneID" id="111486150"/>
<dbReference type="Pfam" id="PF13912">
    <property type="entry name" value="zf-C2H2_6"/>
    <property type="match status" value="2"/>
</dbReference>
<evidence type="ECO:0000256" key="7">
    <source>
        <dbReference type="PROSITE-ProRule" id="PRU00042"/>
    </source>
</evidence>
<proteinExistence type="predicted"/>
<dbReference type="PROSITE" id="PS00028">
    <property type="entry name" value="ZINC_FINGER_C2H2_1"/>
    <property type="match status" value="2"/>
</dbReference>
<gene>
    <name evidence="11" type="primary">LOC111486150</name>
</gene>
<keyword evidence="4" id="KW-0862">Zinc</keyword>
<keyword evidence="10" id="KW-1185">Reference proteome</keyword>
<dbReference type="KEGG" id="cmax:111486150"/>
<dbReference type="GO" id="GO:0003700">
    <property type="term" value="F:DNA-binding transcription factor activity"/>
    <property type="evidence" value="ECO:0007669"/>
    <property type="project" value="InterPro"/>
</dbReference>
<name>A0A6J1JIM7_CUCMA</name>
<dbReference type="OrthoDB" id="40579at2759"/>
<evidence type="ECO:0000313" key="10">
    <source>
        <dbReference type="Proteomes" id="UP000504608"/>
    </source>
</evidence>
<accession>A0A6J1JIM7</accession>
<feature type="region of interest" description="Disordered" evidence="8">
    <location>
        <begin position="168"/>
        <end position="214"/>
    </location>
</feature>
<sequence length="214" mass="23620">MALQALNSPTEPWIKRSKRSSRPPLDSDDEHLAFSLLMLAHGGNIPSPTKLPYSCSVCNKSFSSYQALGGHKSSHRKSDAIDTDSTSATTTSAVSSSTAASTRTHQCSICFKCFPTGQALGGHKRRHYDGNNNKTLAAGSDSNGDSTLTQTHVRDFDLNVPALPEFWPRFPDSHRREKSQSQSQSQSQRREKYVEEEVQSPHPLKKPRLLVPVE</sequence>
<feature type="domain" description="C2H2-type" evidence="9">
    <location>
        <begin position="105"/>
        <end position="132"/>
    </location>
</feature>
<keyword evidence="2" id="KW-0677">Repeat</keyword>
<feature type="compositionally biased region" description="Polar residues" evidence="8">
    <location>
        <begin position="130"/>
        <end position="148"/>
    </location>
</feature>
<dbReference type="InterPro" id="IPR044653">
    <property type="entry name" value="AZF1/2/3-like"/>
</dbReference>
<evidence type="ECO:0000259" key="9">
    <source>
        <dbReference type="PROSITE" id="PS50157"/>
    </source>
</evidence>
<dbReference type="SMART" id="SM00355">
    <property type="entry name" value="ZnF_C2H2"/>
    <property type="match status" value="2"/>
</dbReference>
<feature type="compositionally biased region" description="Polar residues" evidence="8">
    <location>
        <begin position="1"/>
        <end position="10"/>
    </location>
</feature>
<dbReference type="GO" id="GO:0005634">
    <property type="term" value="C:nucleus"/>
    <property type="evidence" value="ECO:0007669"/>
    <property type="project" value="TreeGrafter"/>
</dbReference>
<dbReference type="Gene3D" id="3.30.160.60">
    <property type="entry name" value="Classic Zinc Finger"/>
    <property type="match status" value="1"/>
</dbReference>
<keyword evidence="6" id="KW-0804">Transcription</keyword>
<dbReference type="AlphaFoldDB" id="A0A6J1JIM7"/>
<evidence type="ECO:0000256" key="3">
    <source>
        <dbReference type="ARBA" id="ARBA00022771"/>
    </source>
</evidence>
<evidence type="ECO:0000256" key="1">
    <source>
        <dbReference type="ARBA" id="ARBA00022723"/>
    </source>
</evidence>
<dbReference type="SUPFAM" id="SSF57667">
    <property type="entry name" value="beta-beta-alpha zinc fingers"/>
    <property type="match status" value="1"/>
</dbReference>
<keyword evidence="3 7" id="KW-0863">Zinc-finger</keyword>
<dbReference type="GO" id="GO:0000976">
    <property type="term" value="F:transcription cis-regulatory region binding"/>
    <property type="evidence" value="ECO:0007669"/>
    <property type="project" value="TreeGrafter"/>
</dbReference>
<dbReference type="RefSeq" id="XP_022988946.1">
    <property type="nucleotide sequence ID" value="XM_023133178.1"/>
</dbReference>
<dbReference type="PANTHER" id="PTHR45988">
    <property type="entry name" value="C2H2 TYPE ZINC FINGER TRANSCRIPTION FACTOR FAMILY-RELATED"/>
    <property type="match status" value="1"/>
</dbReference>
<feature type="domain" description="C2H2-type" evidence="9">
    <location>
        <begin position="53"/>
        <end position="80"/>
    </location>
</feature>
<organism evidence="10 11">
    <name type="scientific">Cucurbita maxima</name>
    <name type="common">Pumpkin</name>
    <name type="synonym">Winter squash</name>
    <dbReference type="NCBI Taxonomy" id="3661"/>
    <lineage>
        <taxon>Eukaryota</taxon>
        <taxon>Viridiplantae</taxon>
        <taxon>Streptophyta</taxon>
        <taxon>Embryophyta</taxon>
        <taxon>Tracheophyta</taxon>
        <taxon>Spermatophyta</taxon>
        <taxon>Magnoliopsida</taxon>
        <taxon>eudicotyledons</taxon>
        <taxon>Gunneridae</taxon>
        <taxon>Pentapetalae</taxon>
        <taxon>rosids</taxon>
        <taxon>fabids</taxon>
        <taxon>Cucurbitales</taxon>
        <taxon>Cucurbitaceae</taxon>
        <taxon>Cucurbiteae</taxon>
        <taxon>Cucurbita</taxon>
    </lineage>
</organism>